<dbReference type="Pfam" id="PF01557">
    <property type="entry name" value="FAA_hydrolase"/>
    <property type="match status" value="1"/>
</dbReference>
<dbReference type="STRING" id="1513271.XM47_02915"/>
<comment type="caution">
    <text evidence="3">The sequence shown here is derived from an EMBL/GenBank/DDBJ whole genome shotgun (WGS) entry which is preliminary data.</text>
</comment>
<keyword evidence="4" id="KW-1185">Reference proteome</keyword>
<dbReference type="NCBIfam" id="NF007967">
    <property type="entry name" value="PRK10691.1"/>
    <property type="match status" value="1"/>
</dbReference>
<feature type="domain" description="Fumarylacetoacetase-like C-terminal" evidence="2">
    <location>
        <begin position="19"/>
        <end position="210"/>
    </location>
</feature>
<dbReference type="Gene3D" id="3.90.850.10">
    <property type="entry name" value="Fumarylacetoacetase-like, C-terminal domain"/>
    <property type="match status" value="1"/>
</dbReference>
<dbReference type="EMBL" id="LAZL01000003">
    <property type="protein sequence ID" value="KMT66504.1"/>
    <property type="molecule type" value="Genomic_DNA"/>
</dbReference>
<evidence type="ECO:0000259" key="2">
    <source>
        <dbReference type="Pfam" id="PF01557"/>
    </source>
</evidence>
<accession>A0A0J8GZ52</accession>
<dbReference type="GO" id="GO:0018773">
    <property type="term" value="F:acetylpyruvate hydrolase activity"/>
    <property type="evidence" value="ECO:0007669"/>
    <property type="project" value="TreeGrafter"/>
</dbReference>
<gene>
    <name evidence="3" type="ORF">XM47_02915</name>
</gene>
<dbReference type="AlphaFoldDB" id="A0A0J8GZ52"/>
<dbReference type="RefSeq" id="WP_048689413.1">
    <property type="nucleotide sequence ID" value="NZ_KQ130483.1"/>
</dbReference>
<evidence type="ECO:0000313" key="3">
    <source>
        <dbReference type="EMBL" id="KMT66504.1"/>
    </source>
</evidence>
<evidence type="ECO:0000256" key="1">
    <source>
        <dbReference type="ARBA" id="ARBA00022723"/>
    </source>
</evidence>
<dbReference type="GO" id="GO:0046872">
    <property type="term" value="F:metal ion binding"/>
    <property type="evidence" value="ECO:0007669"/>
    <property type="project" value="UniProtKB-KW"/>
</dbReference>
<dbReference type="InterPro" id="IPR036663">
    <property type="entry name" value="Fumarylacetoacetase_C_sf"/>
</dbReference>
<dbReference type="InterPro" id="IPR011234">
    <property type="entry name" value="Fumarylacetoacetase-like_C"/>
</dbReference>
<evidence type="ECO:0000313" key="4">
    <source>
        <dbReference type="Proteomes" id="UP000037600"/>
    </source>
</evidence>
<proteinExistence type="predicted"/>
<dbReference type="PANTHER" id="PTHR11820:SF7">
    <property type="entry name" value="ACYLPYRUVASE FAHD1, MITOCHONDRIAL"/>
    <property type="match status" value="1"/>
</dbReference>
<keyword evidence="1" id="KW-0479">Metal-binding</keyword>
<dbReference type="SUPFAM" id="SSF56529">
    <property type="entry name" value="FAH"/>
    <property type="match status" value="1"/>
</dbReference>
<organism evidence="3 4">
    <name type="scientific">Catenovulum maritimum</name>
    <dbReference type="NCBI Taxonomy" id="1513271"/>
    <lineage>
        <taxon>Bacteria</taxon>
        <taxon>Pseudomonadati</taxon>
        <taxon>Pseudomonadota</taxon>
        <taxon>Gammaproteobacteria</taxon>
        <taxon>Alteromonadales</taxon>
        <taxon>Alteromonadaceae</taxon>
        <taxon>Catenovulum</taxon>
    </lineage>
</organism>
<dbReference type="PANTHER" id="PTHR11820">
    <property type="entry name" value="ACYLPYRUVASE"/>
    <property type="match status" value="1"/>
</dbReference>
<dbReference type="OrthoDB" id="9805307at2"/>
<sequence>MTYQHIDINGQLIDLTASKAVCIGANYLDHIKEMSSITNEEAVFFIKPSTSLVPLEPGFSIPTQYGECHHELEVAVLIKDKLSNVKAEEAKSAIWGFAISLDLTLREKQKQLKQLGRPWERAKGFDGACPVSGFIPYSQIENIDSANFSLEVNDQIVQSSDASFMIRNIYQVIAQASEQFTLLPGDIVLTGTPAGVGALHPGDQLALKFNQHQFKTEVTE</sequence>
<dbReference type="Proteomes" id="UP000037600">
    <property type="component" value="Unassembled WGS sequence"/>
</dbReference>
<protein>
    <recommendedName>
        <fullName evidence="2">Fumarylacetoacetase-like C-terminal domain-containing protein</fullName>
    </recommendedName>
</protein>
<name>A0A0J8GZ52_9ALTE</name>
<reference evidence="3" key="1">
    <citation type="submission" date="2015-04" db="EMBL/GenBank/DDBJ databases">
        <title>Draft Genome Sequence of the Novel Agar-Digesting Marine Bacterium Q1.</title>
        <authorList>
            <person name="Li Y."/>
            <person name="Li D."/>
            <person name="Chen G."/>
            <person name="Du Z."/>
        </authorList>
    </citation>
    <scope>NUCLEOTIDE SEQUENCE [LARGE SCALE GENOMIC DNA]</scope>
    <source>
        <strain evidence="3">Q1</strain>
    </source>
</reference>